<sequence length="69" mass="7971">MAKLSSEVIVMRLAKQVFTEEEYQRFMALAELREHSNPQIRAAANLELLKMSERLQALLDARHSHLHAV</sequence>
<proteinExistence type="predicted"/>
<protein>
    <submittedName>
        <fullName evidence="1">Uncharacterized protein</fullName>
    </submittedName>
</protein>
<accession>A0A1I7IF30</accession>
<evidence type="ECO:0000313" key="2">
    <source>
        <dbReference type="Proteomes" id="UP000183508"/>
    </source>
</evidence>
<dbReference type="RefSeq" id="WP_074951126.1">
    <property type="nucleotide sequence ID" value="NZ_FPBV01000006.1"/>
</dbReference>
<dbReference type="Proteomes" id="UP000183508">
    <property type="component" value="Unassembled WGS sequence"/>
</dbReference>
<dbReference type="AlphaFoldDB" id="A0A1I7IF30"/>
<evidence type="ECO:0000313" key="1">
    <source>
        <dbReference type="EMBL" id="SFU71549.1"/>
    </source>
</evidence>
<reference evidence="2" key="1">
    <citation type="submission" date="2016-10" db="EMBL/GenBank/DDBJ databases">
        <authorList>
            <person name="Varghese N."/>
        </authorList>
    </citation>
    <scope>NUCLEOTIDE SEQUENCE [LARGE SCALE GENOMIC DNA]</scope>
    <source>
        <strain evidence="2">DSM 17980</strain>
    </source>
</reference>
<gene>
    <name evidence="1" type="ORF">SAMN05421543_106184</name>
</gene>
<name>A0A1I7IF30_9BACL</name>
<organism evidence="1 2">
    <name type="scientific">Alicyclobacillus macrosporangiidus</name>
    <dbReference type="NCBI Taxonomy" id="392015"/>
    <lineage>
        <taxon>Bacteria</taxon>
        <taxon>Bacillati</taxon>
        <taxon>Bacillota</taxon>
        <taxon>Bacilli</taxon>
        <taxon>Bacillales</taxon>
        <taxon>Alicyclobacillaceae</taxon>
        <taxon>Alicyclobacillus</taxon>
    </lineage>
</organism>
<keyword evidence="2" id="KW-1185">Reference proteome</keyword>
<dbReference type="EMBL" id="FPBV01000006">
    <property type="protein sequence ID" value="SFU71549.1"/>
    <property type="molecule type" value="Genomic_DNA"/>
</dbReference>